<dbReference type="Pfam" id="PF01546">
    <property type="entry name" value="Peptidase_M20"/>
    <property type="match status" value="1"/>
</dbReference>
<dbReference type="InterPro" id="IPR036264">
    <property type="entry name" value="Bact_exopeptidase_dim_dom"/>
</dbReference>
<keyword evidence="8" id="KW-0482">Metalloprotease</keyword>
<keyword evidence="5 9" id="KW-0378">Hydrolase</keyword>
<dbReference type="GO" id="GO:0008237">
    <property type="term" value="F:metallopeptidase activity"/>
    <property type="evidence" value="ECO:0007669"/>
    <property type="project" value="UniProtKB-KW"/>
</dbReference>
<sequence length="474" mass="52151">MEETQKKSIRSWVDSQKDSLILDLVKIVNLESVSHPEPEKGKQTPFGEGCQRALHAMLERGSSMGLCAANYEERLGSLSLRGEERCSPERVIGVWTHLDVVPAGEGWQYKPFDAVYEDGMVIGRGAQDNKSAAIMGLYLLKGLKDLDISLEHPVALYLGCSEECGMQDLDYFLKHYHAPGLSLIADCGFPACYGEKGSMTFEIRTGRKSLLSDVKVDAGTAHNIVPGTARVRFAVDGETYTVEAEGVSGHSAFPEGSVNAIEGLLGKMMVHSKIPEEEKNTLRPFWNFVKTTDGSAAGIQKEDPLLGNLTCCGTILTCKDNVWALSLDLRYPDSADPAWIVRKITSVAEAQGCIAEQKSHLPSFGLKPDHPVVKKLTEVYNQETGRSDQAYSMAGGTYAAKLPRAIPFGIAFADKRKIQEKFPKGHGDYHQPDEAVIIDQILDALYIYLVGMVELDALLTEYERNEVTIWETTV</sequence>
<name>A0A9D0ZZS5_9FIRM</name>
<evidence type="ECO:0000256" key="8">
    <source>
        <dbReference type="ARBA" id="ARBA00023049"/>
    </source>
</evidence>
<evidence type="ECO:0000256" key="7">
    <source>
        <dbReference type="ARBA" id="ARBA00022997"/>
    </source>
</evidence>
<keyword evidence="6" id="KW-0862">Zinc</keyword>
<keyword evidence="4" id="KW-0479">Metal-binding</keyword>
<dbReference type="GO" id="GO:0006526">
    <property type="term" value="P:L-arginine biosynthetic process"/>
    <property type="evidence" value="ECO:0007669"/>
    <property type="project" value="TreeGrafter"/>
</dbReference>
<keyword evidence="3" id="KW-0645">Protease</keyword>
<evidence type="ECO:0000256" key="4">
    <source>
        <dbReference type="ARBA" id="ARBA00022723"/>
    </source>
</evidence>
<dbReference type="PANTHER" id="PTHR43808">
    <property type="entry name" value="ACETYLORNITHINE DEACETYLASE"/>
    <property type="match status" value="1"/>
</dbReference>
<evidence type="ECO:0000313" key="10">
    <source>
        <dbReference type="Proteomes" id="UP000886886"/>
    </source>
</evidence>
<dbReference type="GO" id="GO:0016805">
    <property type="term" value="F:dipeptidase activity"/>
    <property type="evidence" value="ECO:0007669"/>
    <property type="project" value="UniProtKB-KW"/>
</dbReference>
<dbReference type="GO" id="GO:0008270">
    <property type="term" value="F:zinc ion binding"/>
    <property type="evidence" value="ECO:0007669"/>
    <property type="project" value="InterPro"/>
</dbReference>
<comment type="caution">
    <text evidence="9">The sequence shown here is derived from an EMBL/GenBank/DDBJ whole genome shotgun (WGS) entry which is preliminary data.</text>
</comment>
<dbReference type="GO" id="GO:0008777">
    <property type="term" value="F:acetylornithine deacetylase activity"/>
    <property type="evidence" value="ECO:0007669"/>
    <property type="project" value="TreeGrafter"/>
</dbReference>
<dbReference type="SUPFAM" id="SSF53187">
    <property type="entry name" value="Zn-dependent exopeptidases"/>
    <property type="match status" value="1"/>
</dbReference>
<reference evidence="9" key="1">
    <citation type="submission" date="2020-10" db="EMBL/GenBank/DDBJ databases">
        <authorList>
            <person name="Gilroy R."/>
        </authorList>
    </citation>
    <scope>NUCLEOTIDE SEQUENCE</scope>
    <source>
        <strain evidence="9">ChiSjej3B21-11622</strain>
    </source>
</reference>
<dbReference type="InterPro" id="IPR010964">
    <property type="entry name" value="M20A_pepV-rel"/>
</dbReference>
<protein>
    <submittedName>
        <fullName evidence="9">Sapep family Mn(2+)-dependent dipeptidase</fullName>
        <ecNumber evidence="9">3.4.13.-</ecNumber>
    </submittedName>
</protein>
<dbReference type="Gene3D" id="3.30.70.360">
    <property type="match status" value="2"/>
</dbReference>
<dbReference type="Proteomes" id="UP000886886">
    <property type="component" value="Unassembled WGS sequence"/>
</dbReference>
<evidence type="ECO:0000256" key="6">
    <source>
        <dbReference type="ARBA" id="ARBA00022833"/>
    </source>
</evidence>
<reference evidence="9" key="2">
    <citation type="journal article" date="2021" name="PeerJ">
        <title>Extensive microbial diversity within the chicken gut microbiome revealed by metagenomics and culture.</title>
        <authorList>
            <person name="Gilroy R."/>
            <person name="Ravi A."/>
            <person name="Getino M."/>
            <person name="Pursley I."/>
            <person name="Horton D.L."/>
            <person name="Alikhan N.F."/>
            <person name="Baker D."/>
            <person name="Gharbi K."/>
            <person name="Hall N."/>
            <person name="Watson M."/>
            <person name="Adriaenssens E.M."/>
            <person name="Foster-Nyarko E."/>
            <person name="Jarju S."/>
            <person name="Secka A."/>
            <person name="Antonio M."/>
            <person name="Oren A."/>
            <person name="Chaudhuri R.R."/>
            <person name="La Ragione R."/>
            <person name="Hildebrand F."/>
            <person name="Pallen M.J."/>
        </authorList>
    </citation>
    <scope>NUCLEOTIDE SEQUENCE</scope>
    <source>
        <strain evidence="9">ChiSjej3B21-11622</strain>
    </source>
</reference>
<dbReference type="Gene3D" id="3.40.630.10">
    <property type="entry name" value="Zn peptidases"/>
    <property type="match status" value="1"/>
</dbReference>
<evidence type="ECO:0000313" key="9">
    <source>
        <dbReference type="EMBL" id="HIQ97830.1"/>
    </source>
</evidence>
<dbReference type="PANTHER" id="PTHR43808:SF31">
    <property type="entry name" value="N-ACETYL-L-CITRULLINE DEACETYLASE"/>
    <property type="match status" value="1"/>
</dbReference>
<dbReference type="EC" id="3.4.13.-" evidence="9"/>
<keyword evidence="7 9" id="KW-0224">Dipeptidase</keyword>
<comment type="similarity">
    <text evidence="2">Belongs to the peptidase M20A family.</text>
</comment>
<organism evidence="9 10">
    <name type="scientific">Candidatus Limivivens merdigallinarum</name>
    <dbReference type="NCBI Taxonomy" id="2840859"/>
    <lineage>
        <taxon>Bacteria</taxon>
        <taxon>Bacillati</taxon>
        <taxon>Bacillota</taxon>
        <taxon>Clostridia</taxon>
        <taxon>Lachnospirales</taxon>
        <taxon>Lachnospiraceae</taxon>
        <taxon>Lachnospiraceae incertae sedis</taxon>
        <taxon>Candidatus Limivivens</taxon>
    </lineage>
</organism>
<evidence type="ECO:0000256" key="5">
    <source>
        <dbReference type="ARBA" id="ARBA00022801"/>
    </source>
</evidence>
<dbReference type="NCBIfam" id="TIGR01887">
    <property type="entry name" value="dipeptidaselike"/>
    <property type="match status" value="1"/>
</dbReference>
<accession>A0A9D0ZZS5</accession>
<dbReference type="InterPro" id="IPR002933">
    <property type="entry name" value="Peptidase_M20"/>
</dbReference>
<comment type="cofactor">
    <cofactor evidence="1">
        <name>Zn(2+)</name>
        <dbReference type="ChEBI" id="CHEBI:29105"/>
    </cofactor>
</comment>
<dbReference type="AlphaFoldDB" id="A0A9D0ZZS5"/>
<dbReference type="EMBL" id="DVFT01000220">
    <property type="protein sequence ID" value="HIQ97830.1"/>
    <property type="molecule type" value="Genomic_DNA"/>
</dbReference>
<evidence type="ECO:0000256" key="3">
    <source>
        <dbReference type="ARBA" id="ARBA00022670"/>
    </source>
</evidence>
<gene>
    <name evidence="9" type="ORF">IAB26_14875</name>
</gene>
<dbReference type="GO" id="GO:0006508">
    <property type="term" value="P:proteolysis"/>
    <property type="evidence" value="ECO:0007669"/>
    <property type="project" value="UniProtKB-KW"/>
</dbReference>
<evidence type="ECO:0000256" key="2">
    <source>
        <dbReference type="ARBA" id="ARBA00006247"/>
    </source>
</evidence>
<dbReference type="SUPFAM" id="SSF55031">
    <property type="entry name" value="Bacterial exopeptidase dimerisation domain"/>
    <property type="match status" value="1"/>
</dbReference>
<dbReference type="InterPro" id="IPR050072">
    <property type="entry name" value="Peptidase_M20A"/>
</dbReference>
<proteinExistence type="inferred from homology"/>
<evidence type="ECO:0000256" key="1">
    <source>
        <dbReference type="ARBA" id="ARBA00001947"/>
    </source>
</evidence>